<dbReference type="Proteomes" id="UP000593567">
    <property type="component" value="Unassembled WGS sequence"/>
</dbReference>
<dbReference type="AlphaFoldDB" id="A0A7J7IVN5"/>
<name>A0A7J7IVN5_BUGNE</name>
<accession>A0A7J7IVN5</accession>
<reference evidence="1" key="1">
    <citation type="submission" date="2020-06" db="EMBL/GenBank/DDBJ databases">
        <title>Draft genome of Bugula neritina, a colonial animal packing powerful symbionts and potential medicines.</title>
        <authorList>
            <person name="Rayko M."/>
        </authorList>
    </citation>
    <scope>NUCLEOTIDE SEQUENCE [LARGE SCALE GENOMIC DNA]</scope>
    <source>
        <strain evidence="1">Kwan_BN1</strain>
    </source>
</reference>
<comment type="caution">
    <text evidence="1">The sequence shown here is derived from an EMBL/GenBank/DDBJ whole genome shotgun (WGS) entry which is preliminary data.</text>
</comment>
<dbReference type="EMBL" id="VXIV02003349">
    <property type="protein sequence ID" value="KAF6017972.1"/>
    <property type="molecule type" value="Genomic_DNA"/>
</dbReference>
<sequence length="394" mass="45302">MKKKYGFVVINSGYKAIIYNLEGEARIVDGPQRLFLWREKIEMLTRYTASQNEYLVVKHRDGKLQHIKGPCSKFRVPTIIDSIIVKKAITLDAHEAIIIYRHNGDACERTVDRYIEYGPKMFVPASNEWLHEFSWHGVDPDNKTRQVAGANVFTKLKLIPDQFYYNVDEIRTSDNGLVRVKLMIFHEIYDINAMLAATDDPIGDIISCITADITAFTAARTYVEFVEKSAELNELSNYPHLMAICKSSGVRASHDEAIDKRTNLQLEFEREQQLQEMKDREMSAEKDRLTTEHNLQLSELAHSQKLSKVKQKHNLEMQLKYATDDISREKAKADADITRRKFEIDQTLAHYTQLRKLDVALTPYILGNSAIPIRSPKLSRIPPNLAPLPMFTCI</sequence>
<evidence type="ECO:0000313" key="1">
    <source>
        <dbReference type="EMBL" id="KAF6017972.1"/>
    </source>
</evidence>
<evidence type="ECO:0000313" key="2">
    <source>
        <dbReference type="Proteomes" id="UP000593567"/>
    </source>
</evidence>
<gene>
    <name evidence="1" type="ORF">EB796_023732</name>
</gene>
<protein>
    <submittedName>
        <fullName evidence="1">Uncharacterized protein</fullName>
    </submittedName>
</protein>
<dbReference type="OrthoDB" id="10266334at2759"/>
<proteinExistence type="predicted"/>
<keyword evidence="2" id="KW-1185">Reference proteome</keyword>
<organism evidence="1 2">
    <name type="scientific">Bugula neritina</name>
    <name type="common">Brown bryozoan</name>
    <name type="synonym">Sertularia neritina</name>
    <dbReference type="NCBI Taxonomy" id="10212"/>
    <lineage>
        <taxon>Eukaryota</taxon>
        <taxon>Metazoa</taxon>
        <taxon>Spiralia</taxon>
        <taxon>Lophotrochozoa</taxon>
        <taxon>Bryozoa</taxon>
        <taxon>Gymnolaemata</taxon>
        <taxon>Cheilostomatida</taxon>
        <taxon>Flustrina</taxon>
        <taxon>Buguloidea</taxon>
        <taxon>Bugulidae</taxon>
        <taxon>Bugula</taxon>
    </lineage>
</organism>